<dbReference type="EMBL" id="CBSW010000068">
    <property type="protein sequence ID" value="CDG95803.1"/>
    <property type="molecule type" value="Genomic_DNA"/>
</dbReference>
<reference evidence="2" key="1">
    <citation type="submission" date="2013-07" db="EMBL/GenBank/DDBJ databases">
        <title>Sub-species coevolution in mutualistic symbiosis.</title>
        <authorList>
            <person name="Murfin K."/>
            <person name="Klassen J."/>
            <person name="Lee M."/>
            <person name="Forst S."/>
            <person name="Stock P."/>
            <person name="Goodrich-Blair H."/>
        </authorList>
    </citation>
    <scope>NUCLEOTIDE SEQUENCE [LARGE SCALE GENOMIC DNA]</scope>
    <source>
        <strain evidence="2">Puntauvense</strain>
    </source>
</reference>
<dbReference type="RefSeq" id="WP_038212604.1">
    <property type="nucleotide sequence ID" value="NZ_CAWLWN010000015.1"/>
</dbReference>
<evidence type="ECO:0000313" key="2">
    <source>
        <dbReference type="EMBL" id="CDG95803.1"/>
    </source>
</evidence>
<name>A0A077NC14_XENBV</name>
<dbReference type="Proteomes" id="UP000028511">
    <property type="component" value="Unassembled WGS sequence"/>
</dbReference>
<evidence type="ECO:0000256" key="1">
    <source>
        <dbReference type="SAM" id="Phobius"/>
    </source>
</evidence>
<proteinExistence type="predicted"/>
<keyword evidence="1" id="KW-1133">Transmembrane helix</keyword>
<dbReference type="AlphaFoldDB" id="A0A077NC14"/>
<accession>A0A077NC14</accession>
<feature type="transmembrane region" description="Helical" evidence="1">
    <location>
        <begin position="6"/>
        <end position="27"/>
    </location>
</feature>
<organism evidence="2 3">
    <name type="scientific">Xenorhabdus bovienii str. puntauvense</name>
    <dbReference type="NCBI Taxonomy" id="1398201"/>
    <lineage>
        <taxon>Bacteria</taxon>
        <taxon>Pseudomonadati</taxon>
        <taxon>Pseudomonadota</taxon>
        <taxon>Gammaproteobacteria</taxon>
        <taxon>Enterobacterales</taxon>
        <taxon>Morganellaceae</taxon>
        <taxon>Xenorhabdus</taxon>
    </lineage>
</organism>
<dbReference type="HOGENOM" id="CLU_1427502_0_0_6"/>
<keyword evidence="1" id="KW-0472">Membrane</keyword>
<gene>
    <name evidence="2" type="ORF">XBP1_160013</name>
</gene>
<keyword evidence="1" id="KW-0812">Transmembrane</keyword>
<evidence type="ECO:0000313" key="3">
    <source>
        <dbReference type="Proteomes" id="UP000028511"/>
    </source>
</evidence>
<comment type="caution">
    <text evidence="2">The sequence shown here is derived from an EMBL/GenBank/DDBJ whole genome shotgun (WGS) entry which is preliminary data.</text>
</comment>
<protein>
    <submittedName>
        <fullName evidence="2">Uncharacterized protein</fullName>
    </submittedName>
</protein>
<sequence>MSNSVWKSFIPFSASILSLVISVMVWWQAVEQTRLQALNYEKSTEPHITIVPTIDPEKGYKGFYLFNGGTGTGYIESIKIKINDEIISDEYFDNTGKHGLFHVLADRLGVINSNDCFKYGIPRKGDPVTLNEMMLLWAVSGEKLDCVAEQVQLYNVLLSHYANFDIILTYKSIYGVTYQYSSRSNLKVRL</sequence>